<dbReference type="Gene3D" id="3.40.50.200">
    <property type="entry name" value="Peptidase S8/S53 domain"/>
    <property type="match status" value="1"/>
</dbReference>
<evidence type="ECO:0000313" key="3">
    <source>
        <dbReference type="EMBL" id="MBB6429397.1"/>
    </source>
</evidence>
<proteinExistence type="predicted"/>
<evidence type="ECO:0000313" key="4">
    <source>
        <dbReference type="Proteomes" id="UP000541810"/>
    </source>
</evidence>
<dbReference type="EMBL" id="JACHGY010000001">
    <property type="protein sequence ID" value="MBB6429397.1"/>
    <property type="molecule type" value="Genomic_DNA"/>
</dbReference>
<organism evidence="3 4">
    <name type="scientific">Algisphaera agarilytica</name>
    <dbReference type="NCBI Taxonomy" id="1385975"/>
    <lineage>
        <taxon>Bacteria</taxon>
        <taxon>Pseudomonadati</taxon>
        <taxon>Planctomycetota</taxon>
        <taxon>Phycisphaerae</taxon>
        <taxon>Phycisphaerales</taxon>
        <taxon>Phycisphaeraceae</taxon>
        <taxon>Algisphaera</taxon>
    </lineage>
</organism>
<dbReference type="Pfam" id="PF00082">
    <property type="entry name" value="Peptidase_S8"/>
    <property type="match status" value="1"/>
</dbReference>
<feature type="region of interest" description="Disordered" evidence="1">
    <location>
        <begin position="38"/>
        <end position="60"/>
    </location>
</feature>
<evidence type="ECO:0000256" key="1">
    <source>
        <dbReference type="SAM" id="MobiDB-lite"/>
    </source>
</evidence>
<dbReference type="InterPro" id="IPR036852">
    <property type="entry name" value="Peptidase_S8/S53_dom_sf"/>
</dbReference>
<dbReference type="InterPro" id="IPR000209">
    <property type="entry name" value="Peptidase_S8/S53_dom"/>
</dbReference>
<dbReference type="RefSeq" id="WP_184676979.1">
    <property type="nucleotide sequence ID" value="NZ_JACHGY010000001.1"/>
</dbReference>
<feature type="domain" description="Peptidase S8/S53" evidence="2">
    <location>
        <begin position="122"/>
        <end position="330"/>
    </location>
</feature>
<comment type="caution">
    <text evidence="3">The sequence shown here is derived from an EMBL/GenBank/DDBJ whole genome shotgun (WGS) entry which is preliminary data.</text>
</comment>
<dbReference type="SUPFAM" id="SSF52743">
    <property type="entry name" value="Subtilisin-like"/>
    <property type="match status" value="1"/>
</dbReference>
<accession>A0A7X0H5F2</accession>
<name>A0A7X0H5F2_9BACT</name>
<dbReference type="GO" id="GO:0004252">
    <property type="term" value="F:serine-type endopeptidase activity"/>
    <property type="evidence" value="ECO:0007669"/>
    <property type="project" value="InterPro"/>
</dbReference>
<feature type="compositionally biased region" description="Low complexity" evidence="1">
    <location>
        <begin position="40"/>
        <end position="49"/>
    </location>
</feature>
<keyword evidence="4" id="KW-1185">Reference proteome</keyword>
<gene>
    <name evidence="3" type="ORF">HNQ40_001203</name>
</gene>
<sequence length="490" mass="52193">MRKRLKSRVGQGLLLGVFFTGLAGGWPGEAFRTVPQAALAQTQDPQAQSPTPPTSAAPPSRRIIREVIGYDTAADRLGRNMPTGHGIPFAHVEGVPGKYRPDLTGPVYDAVAFSLRSGESNPSAHASQTARIIYGSKGLAPGVEVVHCMTSNDFIGKLVLNAGTVAPPVPPADSPFNPRVYSHSWIGEPPQLQAAMVLRRVDFLVDTHDVIMCVGVNNGRDTPVPALLGSAYNAIAVGSTSGQSSGGVTSLDLPGRSKPDLVAPHGQTSYTTPVVSGVAALLLEQADRLVAAGHPTANRAEVIKAALLSGATKPEGWEPLPGQPLDNHLGAGVVHLDRSLRILAAGPANPGEQIKRLAGWSFPTVKQDATASYRLKLPIDTGPASFTITWHRRIDGRVAIATRKDTQEKLAVWLDGARIADLDLRLISIDGDQESVLAESTSRVDNVEHIHVPSLAKGEYRLEIVRDPAHNELEEDWDVALAWVIDKPVK</sequence>
<dbReference type="Proteomes" id="UP000541810">
    <property type="component" value="Unassembled WGS sequence"/>
</dbReference>
<dbReference type="GO" id="GO:0006508">
    <property type="term" value="P:proteolysis"/>
    <property type="evidence" value="ECO:0007669"/>
    <property type="project" value="InterPro"/>
</dbReference>
<reference evidence="3 4" key="1">
    <citation type="submission" date="2020-08" db="EMBL/GenBank/DDBJ databases">
        <title>Genomic Encyclopedia of Type Strains, Phase IV (KMG-IV): sequencing the most valuable type-strain genomes for metagenomic binning, comparative biology and taxonomic classification.</title>
        <authorList>
            <person name="Goeker M."/>
        </authorList>
    </citation>
    <scope>NUCLEOTIDE SEQUENCE [LARGE SCALE GENOMIC DNA]</scope>
    <source>
        <strain evidence="3 4">DSM 103725</strain>
    </source>
</reference>
<evidence type="ECO:0000259" key="2">
    <source>
        <dbReference type="Pfam" id="PF00082"/>
    </source>
</evidence>
<protein>
    <recommendedName>
        <fullName evidence="2">Peptidase S8/S53 domain-containing protein</fullName>
    </recommendedName>
</protein>
<dbReference type="AlphaFoldDB" id="A0A7X0H5F2"/>